<evidence type="ECO:0008006" key="2">
    <source>
        <dbReference type="Google" id="ProtNLM"/>
    </source>
</evidence>
<reference evidence="1" key="1">
    <citation type="submission" date="2018-07" db="EMBL/GenBank/DDBJ databases">
        <authorList>
            <person name="Ashton P.M."/>
            <person name="Dallman T."/>
            <person name="Nair S."/>
            <person name="De Pinna E."/>
            <person name="Peters T."/>
            <person name="Grant K."/>
        </authorList>
    </citation>
    <scope>NUCLEOTIDE SEQUENCE [LARGE SCALE GENOMIC DNA]</scope>
    <source>
        <strain evidence="1">436933</strain>
    </source>
</reference>
<gene>
    <name evidence="1" type="ORF">DRY71_28935</name>
</gene>
<comment type="caution">
    <text evidence="1">The sequence shown here is derived from an EMBL/GenBank/DDBJ whole genome shotgun (WGS) entry which is preliminary data.</text>
</comment>
<name>A0A5U9KZI7_SALNE</name>
<dbReference type="EMBL" id="AAGUYM010000135">
    <property type="protein sequence ID" value="EBS2696655.1"/>
    <property type="molecule type" value="Genomic_DNA"/>
</dbReference>
<accession>A0A5U9KZI7</accession>
<protein>
    <recommendedName>
        <fullName evidence="2">Shufflon protein B</fullName>
    </recommendedName>
</protein>
<proteinExistence type="predicted"/>
<organism evidence="1">
    <name type="scientific">Salmonella newport</name>
    <dbReference type="NCBI Taxonomy" id="108619"/>
    <lineage>
        <taxon>Bacteria</taxon>
        <taxon>Pseudomonadati</taxon>
        <taxon>Pseudomonadota</taxon>
        <taxon>Gammaproteobacteria</taxon>
        <taxon>Enterobacterales</taxon>
        <taxon>Enterobacteriaceae</taxon>
        <taxon>Salmonella</taxon>
    </lineage>
</organism>
<dbReference type="Proteomes" id="UP000839726">
    <property type="component" value="Unassembled WGS sequence"/>
</dbReference>
<sequence length="96" mass="10777">MPATGLARLPQCQSGRWQKAGKTSWRVGGTFTVWPGQTQTLGRFKLCINTYRIDGREMALTQLVPTDAPDADGNMNWQAYNGTQYPAYYMGIHCFI</sequence>
<dbReference type="AlphaFoldDB" id="A0A5U9KZI7"/>
<evidence type="ECO:0000313" key="1">
    <source>
        <dbReference type="EMBL" id="EBS2696655.1"/>
    </source>
</evidence>